<dbReference type="HAMAP" id="MF_00182">
    <property type="entry name" value="Formyl_trans"/>
    <property type="match status" value="1"/>
</dbReference>
<dbReference type="InterPro" id="IPR005793">
    <property type="entry name" value="Formyl_trans_C"/>
</dbReference>
<dbReference type="EMBL" id="MFUH01000021">
    <property type="protein sequence ID" value="OGI81674.1"/>
    <property type="molecule type" value="Genomic_DNA"/>
</dbReference>
<dbReference type="InterPro" id="IPR005794">
    <property type="entry name" value="Fmt"/>
</dbReference>
<gene>
    <name evidence="7" type="ORF">A3B93_01870</name>
</gene>
<comment type="caution">
    <text evidence="7">The sequence shown here is derived from an EMBL/GenBank/DDBJ whole genome shotgun (WGS) entry which is preliminary data.</text>
</comment>
<dbReference type="AlphaFoldDB" id="A0A1F6WIJ6"/>
<dbReference type="CDD" id="cd08646">
    <property type="entry name" value="FMT_core_Met-tRNA-FMT_N"/>
    <property type="match status" value="1"/>
</dbReference>
<evidence type="ECO:0000256" key="4">
    <source>
        <dbReference type="ARBA" id="ARBA00022917"/>
    </source>
</evidence>
<dbReference type="PANTHER" id="PTHR11138">
    <property type="entry name" value="METHIONYL-TRNA FORMYLTRANSFERASE"/>
    <property type="match status" value="1"/>
</dbReference>
<dbReference type="GO" id="GO:0005829">
    <property type="term" value="C:cytosol"/>
    <property type="evidence" value="ECO:0007669"/>
    <property type="project" value="TreeGrafter"/>
</dbReference>
<protein>
    <recommendedName>
        <fullName evidence="2">methionyl-tRNA formyltransferase</fullName>
        <ecNumber evidence="2">2.1.2.9</ecNumber>
    </recommendedName>
</protein>
<dbReference type="Pfam" id="PF02911">
    <property type="entry name" value="Formyl_trans_C"/>
    <property type="match status" value="1"/>
</dbReference>
<dbReference type="CDD" id="cd08704">
    <property type="entry name" value="Met_tRNA_FMT_C"/>
    <property type="match status" value="1"/>
</dbReference>
<dbReference type="InterPro" id="IPR044135">
    <property type="entry name" value="Met-tRNA-FMT_C"/>
</dbReference>
<dbReference type="Proteomes" id="UP000179880">
    <property type="component" value="Unassembled WGS sequence"/>
</dbReference>
<dbReference type="InterPro" id="IPR002376">
    <property type="entry name" value="Formyl_transf_N"/>
</dbReference>
<feature type="non-terminal residue" evidence="7">
    <location>
        <position position="1"/>
    </location>
</feature>
<feature type="domain" description="Formyl transferase N-terminal" evidence="5">
    <location>
        <begin position="2"/>
        <end position="188"/>
    </location>
</feature>
<dbReference type="Gene3D" id="3.40.50.12230">
    <property type="match status" value="1"/>
</dbReference>
<evidence type="ECO:0000259" key="5">
    <source>
        <dbReference type="Pfam" id="PF00551"/>
    </source>
</evidence>
<dbReference type="InterPro" id="IPR036477">
    <property type="entry name" value="Formyl_transf_N_sf"/>
</dbReference>
<keyword evidence="4" id="KW-0648">Protein biosynthesis</keyword>
<dbReference type="NCBIfam" id="TIGR00460">
    <property type="entry name" value="fmt"/>
    <property type="match status" value="1"/>
</dbReference>
<keyword evidence="3 7" id="KW-0808">Transferase</keyword>
<dbReference type="InterPro" id="IPR011034">
    <property type="entry name" value="Formyl_transferase-like_C_sf"/>
</dbReference>
<dbReference type="GO" id="GO:0004479">
    <property type="term" value="F:methionyl-tRNA formyltransferase activity"/>
    <property type="evidence" value="ECO:0007669"/>
    <property type="project" value="UniProtKB-EC"/>
</dbReference>
<evidence type="ECO:0000256" key="1">
    <source>
        <dbReference type="ARBA" id="ARBA00010699"/>
    </source>
</evidence>
<organism evidence="7 8">
    <name type="scientific">Candidatus Nomurabacteria bacterium RIFCSPHIGHO2_02_FULL_42_24</name>
    <dbReference type="NCBI Taxonomy" id="1801757"/>
    <lineage>
        <taxon>Bacteria</taxon>
        <taxon>Candidatus Nomuraibacteriota</taxon>
    </lineage>
</organism>
<dbReference type="EC" id="2.1.2.9" evidence="2"/>
<evidence type="ECO:0000256" key="3">
    <source>
        <dbReference type="ARBA" id="ARBA00022679"/>
    </source>
</evidence>
<evidence type="ECO:0000256" key="2">
    <source>
        <dbReference type="ARBA" id="ARBA00012261"/>
    </source>
</evidence>
<proteinExistence type="inferred from homology"/>
<dbReference type="PANTHER" id="PTHR11138:SF5">
    <property type="entry name" value="METHIONYL-TRNA FORMYLTRANSFERASE, MITOCHONDRIAL"/>
    <property type="match status" value="1"/>
</dbReference>
<dbReference type="SUPFAM" id="SSF53328">
    <property type="entry name" value="Formyltransferase"/>
    <property type="match status" value="1"/>
</dbReference>
<evidence type="ECO:0000313" key="8">
    <source>
        <dbReference type="Proteomes" id="UP000179880"/>
    </source>
</evidence>
<dbReference type="InterPro" id="IPR041711">
    <property type="entry name" value="Met-tRNA-FMT_N"/>
</dbReference>
<dbReference type="SUPFAM" id="SSF50486">
    <property type="entry name" value="FMT C-terminal domain-like"/>
    <property type="match status" value="1"/>
</dbReference>
<dbReference type="Pfam" id="PF00551">
    <property type="entry name" value="Formyl_trans_N"/>
    <property type="match status" value="1"/>
</dbReference>
<sequence length="291" mass="32393">NMKFVFFGTPEFAVDILEELKKAGFLPALVITAPDRPKGRKLILTPPPVKIWAEQNSIPYIQPEKLTPSAFGTSPLLRGRMGGGLDSFDLFIVVAYGKIMPEELINLPRIGTINIHYSLLPKYRGAAPVEAAILAGDRETGVSVQQMEFKLDSGPILAEEKTLIGPDETAPELGKRLTELGAALLVKILPGITGGKINPRPQDESGAIYCKKIKKEDGLVDLNEPAKILWYKYRAYFGWPGLYFFAGDKRVIIKEATYADGVFLIKKVLPEGRKIMDYQNFLREIKTNTWK</sequence>
<feature type="domain" description="Formyl transferase C-terminal" evidence="6">
    <location>
        <begin position="212"/>
        <end position="259"/>
    </location>
</feature>
<comment type="similarity">
    <text evidence="1">Belongs to the Fmt family.</text>
</comment>
<reference evidence="7 8" key="1">
    <citation type="journal article" date="2016" name="Nat. Commun.">
        <title>Thousands of microbial genomes shed light on interconnected biogeochemical processes in an aquifer system.</title>
        <authorList>
            <person name="Anantharaman K."/>
            <person name="Brown C.T."/>
            <person name="Hug L.A."/>
            <person name="Sharon I."/>
            <person name="Castelle C.J."/>
            <person name="Probst A.J."/>
            <person name="Thomas B.C."/>
            <person name="Singh A."/>
            <person name="Wilkins M.J."/>
            <person name="Karaoz U."/>
            <person name="Brodie E.L."/>
            <person name="Williams K.H."/>
            <person name="Hubbard S.S."/>
            <person name="Banfield J.F."/>
        </authorList>
    </citation>
    <scope>NUCLEOTIDE SEQUENCE [LARGE SCALE GENOMIC DNA]</scope>
</reference>
<evidence type="ECO:0000259" key="6">
    <source>
        <dbReference type="Pfam" id="PF02911"/>
    </source>
</evidence>
<accession>A0A1F6WIJ6</accession>
<name>A0A1F6WIJ6_9BACT</name>
<evidence type="ECO:0000313" key="7">
    <source>
        <dbReference type="EMBL" id="OGI81674.1"/>
    </source>
</evidence>